<keyword evidence="1" id="KW-0812">Transmembrane</keyword>
<feature type="transmembrane region" description="Helical" evidence="1">
    <location>
        <begin position="47"/>
        <end position="68"/>
    </location>
</feature>
<dbReference type="AlphaFoldDB" id="A0A914EBU0"/>
<name>A0A914EBU0_9BILA</name>
<keyword evidence="2" id="KW-1185">Reference proteome</keyword>
<keyword evidence="1" id="KW-1133">Transmembrane helix</keyword>
<dbReference type="Proteomes" id="UP000887540">
    <property type="component" value="Unplaced"/>
</dbReference>
<organism evidence="2 3">
    <name type="scientific">Acrobeloides nanus</name>
    <dbReference type="NCBI Taxonomy" id="290746"/>
    <lineage>
        <taxon>Eukaryota</taxon>
        <taxon>Metazoa</taxon>
        <taxon>Ecdysozoa</taxon>
        <taxon>Nematoda</taxon>
        <taxon>Chromadorea</taxon>
        <taxon>Rhabditida</taxon>
        <taxon>Tylenchina</taxon>
        <taxon>Cephalobomorpha</taxon>
        <taxon>Cephaloboidea</taxon>
        <taxon>Cephalobidae</taxon>
        <taxon>Acrobeloides</taxon>
    </lineage>
</organism>
<evidence type="ECO:0000313" key="2">
    <source>
        <dbReference type="Proteomes" id="UP000887540"/>
    </source>
</evidence>
<evidence type="ECO:0000256" key="1">
    <source>
        <dbReference type="SAM" id="Phobius"/>
    </source>
</evidence>
<dbReference type="WBParaSite" id="ACRNAN_scaffold7088.g18534.t1">
    <property type="protein sequence ID" value="ACRNAN_scaffold7088.g18534.t1"/>
    <property type="gene ID" value="ACRNAN_scaffold7088.g18534"/>
</dbReference>
<feature type="transmembrane region" description="Helical" evidence="1">
    <location>
        <begin position="74"/>
        <end position="95"/>
    </location>
</feature>
<feature type="transmembrane region" description="Helical" evidence="1">
    <location>
        <begin position="160"/>
        <end position="181"/>
    </location>
</feature>
<evidence type="ECO:0000313" key="3">
    <source>
        <dbReference type="WBParaSite" id="ACRNAN_scaffold7088.g18534.t1"/>
    </source>
</evidence>
<keyword evidence="1" id="KW-0472">Membrane</keyword>
<feature type="transmembrane region" description="Helical" evidence="1">
    <location>
        <begin position="107"/>
        <end position="132"/>
    </location>
</feature>
<proteinExistence type="predicted"/>
<accession>A0A914EBU0</accession>
<sequence>MLFVIFFFIPRRTRRRIPPERLANPNDPYYTCCCCTNIMKSAPIVSIIGFALDIILAILGLVFTLFIIDKDFLSIALLTAYPLISSIVFLGLFVANLKKMYDIFCSWYLPGLIFYMLDMCAGLFLIIAAFAWNSTNDDCDFNCDDSSSSISNLSTKAQTFMIIIGALYLVVSIIRLTSLALQMKIRNYWFYIIEKRWSPPVVVNATTYPPANPPAYAPNPQVVVNQPIYQQNQGDPWSVSANTLPLGQPPRYDQINEQHRGYHQQNLGIQNLNSNVKA</sequence>
<protein>
    <submittedName>
        <fullName evidence="3">Uncharacterized protein</fullName>
    </submittedName>
</protein>
<reference evidence="3" key="1">
    <citation type="submission" date="2022-11" db="UniProtKB">
        <authorList>
            <consortium name="WormBaseParasite"/>
        </authorList>
    </citation>
    <scope>IDENTIFICATION</scope>
</reference>